<gene>
    <name evidence="3" type="ORF">H3309_14920</name>
</gene>
<proteinExistence type="inferred from homology"/>
<comment type="function">
    <text evidence="2">Antitoxin component of a type II toxin-antitoxin (TA) system.</text>
</comment>
<reference evidence="3 4" key="1">
    <citation type="submission" date="2020-07" db="EMBL/GenBank/DDBJ databases">
        <title>Complete genome sequence for Sandaracinobacter sp. M6.</title>
        <authorList>
            <person name="Tang Y."/>
            <person name="Liu Q."/>
            <person name="Guo Z."/>
            <person name="Lei P."/>
            <person name="Huang B."/>
        </authorList>
    </citation>
    <scope>NUCLEOTIDE SEQUENCE [LARGE SCALE GENOMIC DNA]</scope>
    <source>
        <strain evidence="3 4">M6</strain>
    </source>
</reference>
<dbReference type="KEGG" id="sand:H3309_14920"/>
<accession>A0A7G5IGU6</accession>
<dbReference type="NCBIfam" id="TIGR01552">
    <property type="entry name" value="phd_fam"/>
    <property type="match status" value="1"/>
</dbReference>
<dbReference type="RefSeq" id="WP_182295617.1">
    <property type="nucleotide sequence ID" value="NZ_CP059851.1"/>
</dbReference>
<sequence length="84" mass="9053">MQIAVSEAKGKLTSLVRRAEAGEDVLLTRNGKPAVRLVPVTPKVDMARRMAAIDRAIEAARTHPALPGPCAARSQDFLYDENGL</sequence>
<dbReference type="Pfam" id="PF02604">
    <property type="entry name" value="PhdYeFM_antitox"/>
    <property type="match status" value="1"/>
</dbReference>
<protein>
    <recommendedName>
        <fullName evidence="2">Antitoxin</fullName>
    </recommendedName>
</protein>
<evidence type="ECO:0000256" key="1">
    <source>
        <dbReference type="ARBA" id="ARBA00009981"/>
    </source>
</evidence>
<name>A0A7G5IGU6_9SPHN</name>
<dbReference type="Proteomes" id="UP000515292">
    <property type="component" value="Chromosome"/>
</dbReference>
<dbReference type="SUPFAM" id="SSF143120">
    <property type="entry name" value="YefM-like"/>
    <property type="match status" value="1"/>
</dbReference>
<dbReference type="AlphaFoldDB" id="A0A7G5IGU6"/>
<evidence type="ECO:0000256" key="2">
    <source>
        <dbReference type="RuleBase" id="RU362080"/>
    </source>
</evidence>
<dbReference type="InterPro" id="IPR036165">
    <property type="entry name" value="YefM-like_sf"/>
</dbReference>
<comment type="similarity">
    <text evidence="1 2">Belongs to the phD/YefM antitoxin family.</text>
</comment>
<dbReference type="Gene3D" id="3.40.1620.10">
    <property type="entry name" value="YefM-like domain"/>
    <property type="match status" value="1"/>
</dbReference>
<evidence type="ECO:0000313" key="4">
    <source>
        <dbReference type="Proteomes" id="UP000515292"/>
    </source>
</evidence>
<dbReference type="InterPro" id="IPR006442">
    <property type="entry name" value="Antitoxin_Phd/YefM"/>
</dbReference>
<keyword evidence="4" id="KW-1185">Reference proteome</keyword>
<dbReference type="EMBL" id="CP059851">
    <property type="protein sequence ID" value="QMW22588.1"/>
    <property type="molecule type" value="Genomic_DNA"/>
</dbReference>
<evidence type="ECO:0000313" key="3">
    <source>
        <dbReference type="EMBL" id="QMW22588.1"/>
    </source>
</evidence>
<organism evidence="3 4">
    <name type="scientific">Sandaracinobacteroides saxicola</name>
    <dbReference type="NCBI Taxonomy" id="2759707"/>
    <lineage>
        <taxon>Bacteria</taxon>
        <taxon>Pseudomonadati</taxon>
        <taxon>Pseudomonadota</taxon>
        <taxon>Alphaproteobacteria</taxon>
        <taxon>Sphingomonadales</taxon>
        <taxon>Sphingosinicellaceae</taxon>
        <taxon>Sandaracinobacteroides</taxon>
    </lineage>
</organism>